<protein>
    <submittedName>
        <fullName evidence="2">Uncharacterized protein</fullName>
    </submittedName>
</protein>
<comment type="caution">
    <text evidence="2">The sequence shown here is derived from an EMBL/GenBank/DDBJ whole genome shotgun (WGS) entry which is preliminary data.</text>
</comment>
<keyword evidence="3" id="KW-1185">Reference proteome</keyword>
<dbReference type="EMBL" id="SRLO01000192">
    <property type="protein sequence ID" value="TNN68325.1"/>
    <property type="molecule type" value="Genomic_DNA"/>
</dbReference>
<gene>
    <name evidence="2" type="ORF">EYF80_021508</name>
</gene>
<organism evidence="2 3">
    <name type="scientific">Liparis tanakae</name>
    <name type="common">Tanaka's snailfish</name>
    <dbReference type="NCBI Taxonomy" id="230148"/>
    <lineage>
        <taxon>Eukaryota</taxon>
        <taxon>Metazoa</taxon>
        <taxon>Chordata</taxon>
        <taxon>Craniata</taxon>
        <taxon>Vertebrata</taxon>
        <taxon>Euteleostomi</taxon>
        <taxon>Actinopterygii</taxon>
        <taxon>Neopterygii</taxon>
        <taxon>Teleostei</taxon>
        <taxon>Neoteleostei</taxon>
        <taxon>Acanthomorphata</taxon>
        <taxon>Eupercaria</taxon>
        <taxon>Perciformes</taxon>
        <taxon>Cottioidei</taxon>
        <taxon>Cottales</taxon>
        <taxon>Liparidae</taxon>
        <taxon>Liparis</taxon>
    </lineage>
</organism>
<dbReference type="AlphaFoldDB" id="A0A4Z2HSR6"/>
<proteinExistence type="predicted"/>
<reference evidence="2 3" key="1">
    <citation type="submission" date="2019-03" db="EMBL/GenBank/DDBJ databases">
        <title>First draft genome of Liparis tanakae, snailfish: a comprehensive survey of snailfish specific genes.</title>
        <authorList>
            <person name="Kim W."/>
            <person name="Song I."/>
            <person name="Jeong J.-H."/>
            <person name="Kim D."/>
            <person name="Kim S."/>
            <person name="Ryu S."/>
            <person name="Song J.Y."/>
            <person name="Lee S.K."/>
        </authorList>
    </citation>
    <scope>NUCLEOTIDE SEQUENCE [LARGE SCALE GENOMIC DNA]</scope>
    <source>
        <tissue evidence="2">Muscle</tissue>
    </source>
</reference>
<name>A0A4Z2HSR6_9TELE</name>
<accession>A0A4Z2HSR6</accession>
<evidence type="ECO:0000313" key="2">
    <source>
        <dbReference type="EMBL" id="TNN68325.1"/>
    </source>
</evidence>
<evidence type="ECO:0000256" key="1">
    <source>
        <dbReference type="SAM" id="MobiDB-lite"/>
    </source>
</evidence>
<sequence>MDSTAATARRLAPEASTGRQFPLNEAITAWREQEKYCQSGRPDLIYSRSRLHIRHAEGIYGDVAQRIVKLGSGLNTTTGDGQPASDAKDSPSL</sequence>
<dbReference type="Proteomes" id="UP000314294">
    <property type="component" value="Unassembled WGS sequence"/>
</dbReference>
<feature type="region of interest" description="Disordered" evidence="1">
    <location>
        <begin position="72"/>
        <end position="93"/>
    </location>
</feature>
<evidence type="ECO:0000313" key="3">
    <source>
        <dbReference type="Proteomes" id="UP000314294"/>
    </source>
</evidence>